<dbReference type="RefSeq" id="WP_026390082.1">
    <property type="nucleotide sequence ID" value="NZ_LR215048.1"/>
</dbReference>
<dbReference type="STRING" id="1278311.GCA_000428705_00389"/>
<keyword evidence="1" id="KW-1133">Transmembrane helix</keyword>
<keyword evidence="1" id="KW-0812">Transmembrane</keyword>
<keyword evidence="3" id="KW-1185">Reference proteome</keyword>
<feature type="transmembrane region" description="Helical" evidence="1">
    <location>
        <begin position="20"/>
        <end position="39"/>
    </location>
</feature>
<dbReference type="EMBL" id="LR215048">
    <property type="protein sequence ID" value="VEU80623.1"/>
    <property type="molecule type" value="Genomic_DNA"/>
</dbReference>
<proteinExistence type="predicted"/>
<sequence>MRLSEIWNKKGTKKLSLLKVLAPVALLTFTIVFLTFYGVNTGNFSIGVSSNAYDRNISISITPDSNENKKTIYVNSRNLLPINLLTVESQLDEITTTDGEYKGKYSRNIVAYSFYIKNESSSLSFDLAYSILLRDIKKYQDEIRYIKIMVISDDEKTIYQSSLSEKKYQDDYSYYDFDENAKEIVVGKPKIISARSERKYTILFWYDGDEMVNANINKNDILESLKFQINFEIVD</sequence>
<evidence type="ECO:0000256" key="1">
    <source>
        <dbReference type="SAM" id="Phobius"/>
    </source>
</evidence>
<dbReference type="KEGG" id="aaxa:NCTC10138_01001"/>
<evidence type="ECO:0000313" key="2">
    <source>
        <dbReference type="EMBL" id="VEU80623.1"/>
    </source>
</evidence>
<reference evidence="2 3" key="1">
    <citation type="submission" date="2019-01" db="EMBL/GenBank/DDBJ databases">
        <authorList>
            <consortium name="Pathogen Informatics"/>
        </authorList>
    </citation>
    <scope>NUCLEOTIDE SEQUENCE [LARGE SCALE GENOMIC DNA]</scope>
    <source>
        <strain evidence="2 3">NCTC10138</strain>
    </source>
</reference>
<accession>A0A449BDU0</accession>
<evidence type="ECO:0000313" key="3">
    <source>
        <dbReference type="Proteomes" id="UP000289841"/>
    </source>
</evidence>
<organism evidence="2 3">
    <name type="scientific">Haploplasma axanthum</name>
    <name type="common">Acholeplasma axanthum</name>
    <dbReference type="NCBI Taxonomy" id="29552"/>
    <lineage>
        <taxon>Bacteria</taxon>
        <taxon>Bacillati</taxon>
        <taxon>Mycoplasmatota</taxon>
        <taxon>Mollicutes</taxon>
        <taxon>Acholeplasmatales</taxon>
        <taxon>Acholeplasmataceae</taxon>
        <taxon>Haploplasma</taxon>
    </lineage>
</organism>
<dbReference type="AlphaFoldDB" id="A0A449BDU0"/>
<protein>
    <submittedName>
        <fullName evidence="2">Uncharacterized protein</fullName>
    </submittedName>
</protein>
<keyword evidence="1" id="KW-0472">Membrane</keyword>
<name>A0A449BDU0_HAPAX</name>
<gene>
    <name evidence="2" type="ORF">NCTC10138_01001</name>
</gene>
<dbReference type="Proteomes" id="UP000289841">
    <property type="component" value="Chromosome"/>
</dbReference>
<dbReference type="OrthoDB" id="384885at2"/>